<dbReference type="AlphaFoldDB" id="A0A1K0G7D7"/>
<name>A0A1K0G7D7_9BASI</name>
<accession>A0A1K0G7D7</accession>
<protein>
    <submittedName>
        <fullName evidence="1">Related to Mig1 protein, induced during biotrophic phase</fullName>
    </submittedName>
</protein>
<dbReference type="Proteomes" id="UP000179920">
    <property type="component" value="Chromosome XI"/>
</dbReference>
<gene>
    <name evidence="1" type="ORF">UBRO_06702</name>
</gene>
<sequence length="176" mass="20421">MLHSVVGERTPRHVRHHLSPRGDKYEWCFPKLTPSKKEYETRCEVGSDAKHTCFTHWAGDLTAAQACPRNDPFHQMTKLMIKDNTMKDFTIEDPTDPFMINYPKHGGVRLLYENFDNSTGCKDITLYGGNDASWRIWVSDEDGNGKDIDTKNYKVMNKRLCSKWIHIHIKRDALAH</sequence>
<reference evidence="2" key="1">
    <citation type="submission" date="2016-04" db="EMBL/GenBank/DDBJ databases">
        <authorList>
            <person name="Guldener U."/>
            <person name="Guldener U."/>
        </authorList>
    </citation>
    <scope>NUCLEOTIDE SEQUENCE [LARGE SCALE GENOMIC DNA]</scope>
    <source>
        <strain evidence="2">UB2112</strain>
    </source>
</reference>
<evidence type="ECO:0000313" key="1">
    <source>
        <dbReference type="EMBL" id="SAM83547.1"/>
    </source>
</evidence>
<proteinExistence type="predicted"/>
<dbReference type="EMBL" id="LT558127">
    <property type="protein sequence ID" value="SAM83547.1"/>
    <property type="molecule type" value="Genomic_DNA"/>
</dbReference>
<evidence type="ECO:0000313" key="2">
    <source>
        <dbReference type="Proteomes" id="UP000179920"/>
    </source>
</evidence>
<organism evidence="1 2">
    <name type="scientific">Ustilago bromivora</name>
    <dbReference type="NCBI Taxonomy" id="307758"/>
    <lineage>
        <taxon>Eukaryota</taxon>
        <taxon>Fungi</taxon>
        <taxon>Dikarya</taxon>
        <taxon>Basidiomycota</taxon>
        <taxon>Ustilaginomycotina</taxon>
        <taxon>Ustilaginomycetes</taxon>
        <taxon>Ustilaginales</taxon>
        <taxon>Ustilaginaceae</taxon>
        <taxon>Ustilago</taxon>
    </lineage>
</organism>